<evidence type="ECO:0000313" key="2">
    <source>
        <dbReference type="Proteomes" id="UP000315010"/>
    </source>
</evidence>
<comment type="caution">
    <text evidence="1">The sequence shown here is derived from an EMBL/GenBank/DDBJ whole genome shotgun (WGS) entry which is preliminary data.</text>
</comment>
<dbReference type="EMBL" id="SJPJ01000001">
    <property type="protein sequence ID" value="TWT83230.1"/>
    <property type="molecule type" value="Genomic_DNA"/>
</dbReference>
<sequence>MIGEYRVSRCTRHCHSLNRPLAEGEWFYSVVLESDDDFLRQDFSAESWQGPPEGTVGWWKSRMPRADEKKLVLAPTEVLIDLLRQMEAFTEKAKTRYLLALMLMRKRLVRPCEKTKDDEGDEAKSDKEVMRIEVLADGSTMDVTITEITRSESESLREELNELLYCECEAVADDEDENLG</sequence>
<reference evidence="1 2" key="1">
    <citation type="submission" date="2019-02" db="EMBL/GenBank/DDBJ databases">
        <title>Deep-cultivation of Planctomycetes and their phenomic and genomic characterization uncovers novel biology.</title>
        <authorList>
            <person name="Wiegand S."/>
            <person name="Jogler M."/>
            <person name="Boedeker C."/>
            <person name="Pinto D."/>
            <person name="Vollmers J."/>
            <person name="Rivas-Marin E."/>
            <person name="Kohn T."/>
            <person name="Peeters S.H."/>
            <person name="Heuer A."/>
            <person name="Rast P."/>
            <person name="Oberbeckmann S."/>
            <person name="Bunk B."/>
            <person name="Jeske O."/>
            <person name="Meyerdierks A."/>
            <person name="Storesund J.E."/>
            <person name="Kallscheuer N."/>
            <person name="Luecker S."/>
            <person name="Lage O.M."/>
            <person name="Pohl T."/>
            <person name="Merkel B.J."/>
            <person name="Hornburger P."/>
            <person name="Mueller R.-W."/>
            <person name="Bruemmer F."/>
            <person name="Labrenz M."/>
            <person name="Spormann A.M."/>
            <person name="Op Den Camp H."/>
            <person name="Overmann J."/>
            <person name="Amann R."/>
            <person name="Jetten M.S.M."/>
            <person name="Mascher T."/>
            <person name="Medema M.H."/>
            <person name="Devos D.P."/>
            <person name="Kaster A.-K."/>
            <person name="Ovreas L."/>
            <person name="Rohde M."/>
            <person name="Galperin M.Y."/>
            <person name="Jogler C."/>
        </authorList>
    </citation>
    <scope>NUCLEOTIDE SEQUENCE [LARGE SCALE GENOMIC DNA]</scope>
    <source>
        <strain evidence="1 2">CA13</strain>
    </source>
</reference>
<dbReference type="RefSeq" id="WP_146400252.1">
    <property type="nucleotide sequence ID" value="NZ_SJPJ01000001.1"/>
</dbReference>
<dbReference type="OrthoDB" id="272345at2"/>
<protein>
    <submittedName>
        <fullName evidence="1">Uncharacterized protein</fullName>
    </submittedName>
</protein>
<dbReference type="AlphaFoldDB" id="A0A5C5Z7Q2"/>
<organism evidence="1 2">
    <name type="scientific">Novipirellula herctigrandis</name>
    <dbReference type="NCBI Taxonomy" id="2527986"/>
    <lineage>
        <taxon>Bacteria</taxon>
        <taxon>Pseudomonadati</taxon>
        <taxon>Planctomycetota</taxon>
        <taxon>Planctomycetia</taxon>
        <taxon>Pirellulales</taxon>
        <taxon>Pirellulaceae</taxon>
        <taxon>Novipirellula</taxon>
    </lineage>
</organism>
<evidence type="ECO:0000313" key="1">
    <source>
        <dbReference type="EMBL" id="TWT83230.1"/>
    </source>
</evidence>
<dbReference type="Proteomes" id="UP000315010">
    <property type="component" value="Unassembled WGS sequence"/>
</dbReference>
<keyword evidence="2" id="KW-1185">Reference proteome</keyword>
<accession>A0A5C5Z7Q2</accession>
<proteinExistence type="predicted"/>
<gene>
    <name evidence="1" type="ORF">CA13_46950</name>
</gene>
<name>A0A5C5Z7Q2_9BACT</name>